<dbReference type="Proteomes" id="UP001165092">
    <property type="component" value="Unassembled WGS sequence"/>
</dbReference>
<protein>
    <submittedName>
        <fullName evidence="2">Uncharacterized protein</fullName>
    </submittedName>
</protein>
<evidence type="ECO:0000256" key="1">
    <source>
        <dbReference type="SAM" id="Phobius"/>
    </source>
</evidence>
<proteinExistence type="predicted"/>
<evidence type="ECO:0000313" key="2">
    <source>
        <dbReference type="EMBL" id="GLU47049.1"/>
    </source>
</evidence>
<reference evidence="2" key="1">
    <citation type="submission" date="2023-02" db="EMBL/GenBank/DDBJ databases">
        <title>Nocardiopsis ansamitocini NBRC 112285.</title>
        <authorList>
            <person name="Ichikawa N."/>
            <person name="Sato H."/>
            <person name="Tonouchi N."/>
        </authorList>
    </citation>
    <scope>NUCLEOTIDE SEQUENCE</scope>
    <source>
        <strain evidence="2">NBRC 112285</strain>
    </source>
</reference>
<dbReference type="AlphaFoldDB" id="A0A9W6P4R1"/>
<comment type="caution">
    <text evidence="2">The sequence shown here is derived from an EMBL/GenBank/DDBJ whole genome shotgun (WGS) entry which is preliminary data.</text>
</comment>
<name>A0A9W6P4R1_9ACTN</name>
<keyword evidence="1" id="KW-0812">Transmembrane</keyword>
<feature type="transmembrane region" description="Helical" evidence="1">
    <location>
        <begin position="36"/>
        <end position="53"/>
    </location>
</feature>
<dbReference type="Pfam" id="PF13347">
    <property type="entry name" value="MFS_2"/>
    <property type="match status" value="1"/>
</dbReference>
<dbReference type="EMBL" id="BSQG01000002">
    <property type="protein sequence ID" value="GLU47049.1"/>
    <property type="molecule type" value="Genomic_DNA"/>
</dbReference>
<keyword evidence="1" id="KW-0472">Membrane</keyword>
<gene>
    <name evidence="2" type="ORF">Nans01_14000</name>
</gene>
<organism evidence="2 3">
    <name type="scientific">Nocardiopsis ansamitocini</name>
    <dbReference type="NCBI Taxonomy" id="1670832"/>
    <lineage>
        <taxon>Bacteria</taxon>
        <taxon>Bacillati</taxon>
        <taxon>Actinomycetota</taxon>
        <taxon>Actinomycetes</taxon>
        <taxon>Streptosporangiales</taxon>
        <taxon>Nocardiopsidaceae</taxon>
        <taxon>Nocardiopsis</taxon>
    </lineage>
</organism>
<sequence>MLFKAFLLRAIPAGAMLAGAQYFATYTLGSPTAVTPLFACLVSPLVLTMPMWLRTARRVDRRECGFVYRYNLSEDRLNHPVAE</sequence>
<accession>A0A9W6P4R1</accession>
<keyword evidence="1" id="KW-1133">Transmembrane helix</keyword>
<keyword evidence="3" id="KW-1185">Reference proteome</keyword>
<evidence type="ECO:0000313" key="3">
    <source>
        <dbReference type="Proteomes" id="UP001165092"/>
    </source>
</evidence>